<feature type="compositionally biased region" description="Basic residues" evidence="1">
    <location>
        <begin position="1"/>
        <end position="16"/>
    </location>
</feature>
<reference evidence="2 3" key="1">
    <citation type="journal article" date="2005" name="Nature">
        <title>The map-based sequence of the rice genome.</title>
        <authorList>
            <consortium name="International rice genome sequencing project (IRGSP)"/>
            <person name="Matsumoto T."/>
            <person name="Wu J."/>
            <person name="Kanamori H."/>
            <person name="Katayose Y."/>
            <person name="Fujisawa M."/>
            <person name="Namiki N."/>
            <person name="Mizuno H."/>
            <person name="Yamamoto K."/>
            <person name="Antonio B.A."/>
            <person name="Baba T."/>
            <person name="Sakata K."/>
            <person name="Nagamura Y."/>
            <person name="Aoki H."/>
            <person name="Arikawa K."/>
            <person name="Arita K."/>
            <person name="Bito T."/>
            <person name="Chiden Y."/>
            <person name="Fujitsuka N."/>
            <person name="Fukunaka R."/>
            <person name="Hamada M."/>
            <person name="Harada C."/>
            <person name="Hayashi A."/>
            <person name="Hijishita S."/>
            <person name="Honda M."/>
            <person name="Hosokawa S."/>
            <person name="Ichikawa Y."/>
            <person name="Idonuma A."/>
            <person name="Iijima M."/>
            <person name="Ikeda M."/>
            <person name="Ikeno M."/>
            <person name="Ito K."/>
            <person name="Ito S."/>
            <person name="Ito T."/>
            <person name="Ito Y."/>
            <person name="Ito Y."/>
            <person name="Iwabuchi A."/>
            <person name="Kamiya K."/>
            <person name="Karasawa W."/>
            <person name="Kurita K."/>
            <person name="Katagiri S."/>
            <person name="Kikuta A."/>
            <person name="Kobayashi H."/>
            <person name="Kobayashi N."/>
            <person name="Machita K."/>
            <person name="Maehara T."/>
            <person name="Masukawa M."/>
            <person name="Mizubayashi T."/>
            <person name="Mukai Y."/>
            <person name="Nagasaki H."/>
            <person name="Nagata Y."/>
            <person name="Naito S."/>
            <person name="Nakashima M."/>
            <person name="Nakama Y."/>
            <person name="Nakamichi Y."/>
            <person name="Nakamura M."/>
            <person name="Meguro A."/>
            <person name="Negishi M."/>
            <person name="Ohta I."/>
            <person name="Ohta T."/>
            <person name="Okamoto M."/>
            <person name="Ono N."/>
            <person name="Saji S."/>
            <person name="Sakaguchi M."/>
            <person name="Sakai K."/>
            <person name="Shibata M."/>
            <person name="Shimokawa T."/>
            <person name="Song J."/>
            <person name="Takazaki Y."/>
            <person name="Terasawa K."/>
            <person name="Tsugane M."/>
            <person name="Tsuji K."/>
            <person name="Ueda S."/>
            <person name="Waki K."/>
            <person name="Yamagata H."/>
            <person name="Yamamoto M."/>
            <person name="Yamamoto S."/>
            <person name="Yamane H."/>
            <person name="Yoshiki S."/>
            <person name="Yoshihara R."/>
            <person name="Yukawa K."/>
            <person name="Zhong H."/>
            <person name="Yano M."/>
            <person name="Yuan Q."/>
            <person name="Ouyang S."/>
            <person name="Liu J."/>
            <person name="Jones K.M."/>
            <person name="Gansberger K."/>
            <person name="Moffat K."/>
            <person name="Hill J."/>
            <person name="Bera J."/>
            <person name="Fadrosh D."/>
            <person name="Jin S."/>
            <person name="Johri S."/>
            <person name="Kim M."/>
            <person name="Overton L."/>
            <person name="Reardon M."/>
            <person name="Tsitrin T."/>
            <person name="Vuong H."/>
            <person name="Weaver B."/>
            <person name="Ciecko A."/>
            <person name="Tallon L."/>
            <person name="Jackson J."/>
            <person name="Pai G."/>
            <person name="Aken S.V."/>
            <person name="Utterback T."/>
            <person name="Reidmuller S."/>
            <person name="Feldblyum T."/>
            <person name="Hsiao J."/>
            <person name="Zismann V."/>
            <person name="Iobst S."/>
            <person name="de Vazeille A.R."/>
            <person name="Buell C.R."/>
            <person name="Ying K."/>
            <person name="Li Y."/>
            <person name="Lu T."/>
            <person name="Huang Y."/>
            <person name="Zhao Q."/>
            <person name="Feng Q."/>
            <person name="Zhang L."/>
            <person name="Zhu J."/>
            <person name="Weng Q."/>
            <person name="Mu J."/>
            <person name="Lu Y."/>
            <person name="Fan D."/>
            <person name="Liu Y."/>
            <person name="Guan J."/>
            <person name="Zhang Y."/>
            <person name="Yu S."/>
            <person name="Liu X."/>
            <person name="Zhang Y."/>
            <person name="Hong G."/>
            <person name="Han B."/>
            <person name="Choisne N."/>
            <person name="Demange N."/>
            <person name="Orjeda G."/>
            <person name="Samain S."/>
            <person name="Cattolico L."/>
            <person name="Pelletier E."/>
            <person name="Couloux A."/>
            <person name="Segurens B."/>
            <person name="Wincker P."/>
            <person name="D'Hont A."/>
            <person name="Scarpelli C."/>
            <person name="Weissenbach J."/>
            <person name="Salanoubat M."/>
            <person name="Quetier F."/>
            <person name="Yu Y."/>
            <person name="Kim H.R."/>
            <person name="Rambo T."/>
            <person name="Currie J."/>
            <person name="Collura K."/>
            <person name="Luo M."/>
            <person name="Yang T."/>
            <person name="Ammiraju J.S.S."/>
            <person name="Engler F."/>
            <person name="Soderlund C."/>
            <person name="Wing R.A."/>
            <person name="Palmer L.E."/>
            <person name="de la Bastide M."/>
            <person name="Spiegel L."/>
            <person name="Nascimento L."/>
            <person name="Zutavern T."/>
            <person name="O'Shaughnessy A."/>
            <person name="Dike S."/>
            <person name="Dedhia N."/>
            <person name="Preston R."/>
            <person name="Balija V."/>
            <person name="McCombie W.R."/>
            <person name="Chow T."/>
            <person name="Chen H."/>
            <person name="Chung M."/>
            <person name="Chen C."/>
            <person name="Shaw J."/>
            <person name="Wu H."/>
            <person name="Hsiao K."/>
            <person name="Chao Y."/>
            <person name="Chu M."/>
            <person name="Cheng C."/>
            <person name="Hour A."/>
            <person name="Lee P."/>
            <person name="Lin S."/>
            <person name="Lin Y."/>
            <person name="Liou J."/>
            <person name="Liu S."/>
            <person name="Hsing Y."/>
            <person name="Raghuvanshi S."/>
            <person name="Mohanty A."/>
            <person name="Bharti A.K."/>
            <person name="Gaur A."/>
            <person name="Gupta V."/>
            <person name="Kumar D."/>
            <person name="Ravi V."/>
            <person name="Vij S."/>
            <person name="Kapur A."/>
            <person name="Khurana P."/>
            <person name="Khurana P."/>
            <person name="Khurana J.P."/>
            <person name="Tyagi A.K."/>
            <person name="Gaikwad K."/>
            <person name="Singh A."/>
            <person name="Dalal V."/>
            <person name="Srivastava S."/>
            <person name="Dixit A."/>
            <person name="Pal A.K."/>
            <person name="Ghazi I.A."/>
            <person name="Yadav M."/>
            <person name="Pandit A."/>
            <person name="Bhargava A."/>
            <person name="Sureshbabu K."/>
            <person name="Batra K."/>
            <person name="Sharma T.R."/>
            <person name="Mohapatra T."/>
            <person name="Singh N.K."/>
            <person name="Messing J."/>
            <person name="Nelson A.B."/>
            <person name="Fuks G."/>
            <person name="Kavchok S."/>
            <person name="Keizer G."/>
            <person name="Linton E."/>
            <person name="Llaca V."/>
            <person name="Song R."/>
            <person name="Tanyolac B."/>
            <person name="Young S."/>
            <person name="Ho-Il K."/>
            <person name="Hahn J.H."/>
            <person name="Sangsakoo G."/>
            <person name="Vanavichit A."/>
            <person name="de Mattos Luiz.A.T."/>
            <person name="Zimmer P.D."/>
            <person name="Malone G."/>
            <person name="Dellagostin O."/>
            <person name="de Oliveira A.C."/>
            <person name="Bevan M."/>
            <person name="Bancroft I."/>
            <person name="Minx P."/>
            <person name="Cordum H."/>
            <person name="Wilson R."/>
            <person name="Cheng Z."/>
            <person name="Jin W."/>
            <person name="Jiang J."/>
            <person name="Leong S.A."/>
            <person name="Iwama H."/>
            <person name="Gojobori T."/>
            <person name="Itoh T."/>
            <person name="Niimura Y."/>
            <person name="Fujii Y."/>
            <person name="Habara T."/>
            <person name="Sakai H."/>
            <person name="Sato Y."/>
            <person name="Wilson G."/>
            <person name="Kumar K."/>
            <person name="McCouch S."/>
            <person name="Juretic N."/>
            <person name="Hoen D."/>
            <person name="Wright S."/>
            <person name="Bruskiewich R."/>
            <person name="Bureau T."/>
            <person name="Miyao A."/>
            <person name="Hirochika H."/>
            <person name="Nishikawa T."/>
            <person name="Kadowaki K."/>
            <person name="Sugiura M."/>
            <person name="Burr B."/>
            <person name="Sasaki T."/>
        </authorList>
    </citation>
    <scope>NUCLEOTIDE SEQUENCE [LARGE SCALE GENOMIC DNA]</scope>
    <source>
        <strain evidence="3">cv. Nipponbare</strain>
    </source>
</reference>
<feature type="compositionally biased region" description="Low complexity" evidence="1">
    <location>
        <begin position="51"/>
        <end position="61"/>
    </location>
</feature>
<feature type="region of interest" description="Disordered" evidence="1">
    <location>
        <begin position="1"/>
        <end position="76"/>
    </location>
</feature>
<organism evidence="2 3">
    <name type="scientific">Oryza sativa subsp. japonica</name>
    <name type="common">Rice</name>
    <dbReference type="NCBI Taxonomy" id="39947"/>
    <lineage>
        <taxon>Eukaryota</taxon>
        <taxon>Viridiplantae</taxon>
        <taxon>Streptophyta</taxon>
        <taxon>Embryophyta</taxon>
        <taxon>Tracheophyta</taxon>
        <taxon>Spermatophyta</taxon>
        <taxon>Magnoliopsida</taxon>
        <taxon>Liliopsida</taxon>
        <taxon>Poales</taxon>
        <taxon>Poaceae</taxon>
        <taxon>BOP clade</taxon>
        <taxon>Oryzoideae</taxon>
        <taxon>Oryzeae</taxon>
        <taxon>Oryzinae</taxon>
        <taxon>Oryza</taxon>
        <taxon>Oryza sativa</taxon>
    </lineage>
</organism>
<dbReference type="AlphaFoldDB" id="Q0JMY5"/>
<evidence type="ECO:0000313" key="3">
    <source>
        <dbReference type="Proteomes" id="UP000000763"/>
    </source>
</evidence>
<dbReference type="Proteomes" id="UP000000763">
    <property type="component" value="Chromosome 1"/>
</dbReference>
<evidence type="ECO:0000256" key="1">
    <source>
        <dbReference type="SAM" id="MobiDB-lite"/>
    </source>
</evidence>
<proteinExistence type="predicted"/>
<dbReference type="EMBL" id="AP008207">
    <property type="protein sequence ID" value="BAF04893.1"/>
    <property type="molecule type" value="Genomic_DNA"/>
</dbReference>
<gene>
    <name evidence="2" type="ordered locus">Os01g0349600</name>
</gene>
<feature type="non-terminal residue" evidence="2">
    <location>
        <position position="1"/>
    </location>
</feature>
<reference evidence="3" key="2">
    <citation type="journal article" date="2008" name="Nucleic Acids Res.">
        <title>The rice annotation project database (RAP-DB): 2008 update.</title>
        <authorList>
            <consortium name="The rice annotation project (RAP)"/>
        </authorList>
    </citation>
    <scope>GENOME REANNOTATION</scope>
    <source>
        <strain evidence="3">cv. Nipponbare</strain>
    </source>
</reference>
<accession>Q0JMY5</accession>
<dbReference type="KEGG" id="dosa:Os01g0349600"/>
<sequence length="76" mass="7897">GGGREGRHRPRAHAGRIRTVLANDDDEEEADGAASPPRMDLRRPAADNEEATAAGSGAARSAHTRAGRIHTAAVGF</sequence>
<name>Q0JMY5_ORYSJ</name>
<protein>
    <submittedName>
        <fullName evidence="2">Os01g0349600 protein</fullName>
    </submittedName>
</protein>
<evidence type="ECO:0000313" key="2">
    <source>
        <dbReference type="EMBL" id="BAF04893.1"/>
    </source>
</evidence>